<name>A0A395LXM7_9BACT</name>
<evidence type="ECO:0000256" key="7">
    <source>
        <dbReference type="ARBA" id="ARBA00022777"/>
    </source>
</evidence>
<dbReference type="GO" id="GO:0016208">
    <property type="term" value="F:AMP binding"/>
    <property type="evidence" value="ECO:0007669"/>
    <property type="project" value="TreeGrafter"/>
</dbReference>
<evidence type="ECO:0000256" key="6">
    <source>
        <dbReference type="ARBA" id="ARBA00022723"/>
    </source>
</evidence>
<feature type="binding site" description="in other chain" evidence="10">
    <location>
        <position position="261"/>
    </location>
    <ligand>
        <name>substrate</name>
        <note>ligand shared between dimeric partners</note>
    </ligand>
</feature>
<dbReference type="HAMAP" id="MF_01976">
    <property type="entry name" value="Phosphofructokinase_III"/>
    <property type="match status" value="1"/>
</dbReference>
<comment type="catalytic activity">
    <reaction evidence="10">
        <text>beta-D-fructose 6-phosphate + ATP = beta-D-fructose 1,6-bisphosphate + ADP + H(+)</text>
        <dbReference type="Rhea" id="RHEA:16109"/>
        <dbReference type="ChEBI" id="CHEBI:15378"/>
        <dbReference type="ChEBI" id="CHEBI:30616"/>
        <dbReference type="ChEBI" id="CHEBI:32966"/>
        <dbReference type="ChEBI" id="CHEBI:57634"/>
        <dbReference type="ChEBI" id="CHEBI:456216"/>
        <dbReference type="EC" id="2.7.1.11"/>
    </reaction>
</comment>
<gene>
    <name evidence="10" type="primary">pfkA</name>
    <name evidence="13" type="ORF">D0433_11625</name>
</gene>
<dbReference type="Gene3D" id="3.40.50.450">
    <property type="match status" value="1"/>
</dbReference>
<dbReference type="Proteomes" id="UP000266389">
    <property type="component" value="Unassembled WGS sequence"/>
</dbReference>
<dbReference type="GO" id="GO:0006002">
    <property type="term" value="P:fructose 6-phosphate metabolic process"/>
    <property type="evidence" value="ECO:0007669"/>
    <property type="project" value="InterPro"/>
</dbReference>
<dbReference type="GO" id="GO:0005524">
    <property type="term" value="F:ATP binding"/>
    <property type="evidence" value="ECO:0007669"/>
    <property type="project" value="UniProtKB-KW"/>
</dbReference>
<keyword evidence="10" id="KW-0067">ATP-binding</keyword>
<comment type="similarity">
    <text evidence="10">Belongs to the phosphofructokinase type A (PFKA) family. Mixed-substrate PFK group III subfamily.</text>
</comment>
<proteinExistence type="inferred from homology"/>
<evidence type="ECO:0000256" key="10">
    <source>
        <dbReference type="HAMAP-Rule" id="MF_01976"/>
    </source>
</evidence>
<dbReference type="EMBL" id="PHFL01000067">
    <property type="protein sequence ID" value="RFM23312.1"/>
    <property type="molecule type" value="Genomic_DNA"/>
</dbReference>
<dbReference type="GO" id="GO:0047334">
    <property type="term" value="F:diphosphate-fructose-6-phosphate 1-phosphotransferase activity"/>
    <property type="evidence" value="ECO:0007669"/>
    <property type="project" value="InterPro"/>
</dbReference>
<organism evidence="13 14">
    <name type="scientific">Candidatus Thermochlorobacter aerophilus</name>
    <dbReference type="NCBI Taxonomy" id="1868324"/>
    <lineage>
        <taxon>Bacteria</taxon>
        <taxon>Pseudomonadati</taxon>
        <taxon>Chlorobiota</taxon>
        <taxon>Chlorobiia</taxon>
        <taxon>Chlorobiales</taxon>
        <taxon>Candidatus Thermochlorobacteriaceae</taxon>
        <taxon>Candidatus Thermochlorobacter</taxon>
    </lineage>
</organism>
<dbReference type="InterPro" id="IPR012829">
    <property type="entry name" value="Phosphofructokinase_III"/>
</dbReference>
<keyword evidence="5 10" id="KW-0808">Transferase</keyword>
<evidence type="ECO:0000256" key="2">
    <source>
        <dbReference type="ARBA" id="ARBA00004496"/>
    </source>
</evidence>
<dbReference type="PANTHER" id="PTHR13697:SF52">
    <property type="entry name" value="ATP-DEPENDENT 6-PHOSPHOFRUCTOKINASE 3"/>
    <property type="match status" value="1"/>
</dbReference>
<dbReference type="InterPro" id="IPR035966">
    <property type="entry name" value="PKF_sf"/>
</dbReference>
<feature type="binding site" description="in other chain" evidence="10">
    <location>
        <begin position="164"/>
        <end position="166"/>
    </location>
    <ligand>
        <name>substrate</name>
        <note>ligand shared between dimeric partners</note>
    </ligand>
</feature>
<comment type="caution">
    <text evidence="13">The sequence shown here is derived from an EMBL/GenBank/DDBJ whole genome shotgun (WGS) entry which is preliminary data.</text>
</comment>
<feature type="binding site" evidence="10">
    <location>
        <begin position="141"/>
        <end position="144"/>
    </location>
    <ligand>
        <name>ATP</name>
        <dbReference type="ChEBI" id="CHEBI:30616"/>
    </ligand>
</feature>
<dbReference type="GO" id="GO:0030388">
    <property type="term" value="P:fructose 1,6-bisphosphate metabolic process"/>
    <property type="evidence" value="ECO:0007669"/>
    <property type="project" value="TreeGrafter"/>
</dbReference>
<feature type="binding site" evidence="10">
    <location>
        <position position="201"/>
    </location>
    <ligand>
        <name>substrate</name>
        <note>ligand shared between dimeric partners</note>
    </ligand>
</feature>
<dbReference type="PANTHER" id="PTHR13697">
    <property type="entry name" value="PHOSPHOFRUCTOKINASE"/>
    <property type="match status" value="1"/>
</dbReference>
<dbReference type="GO" id="GO:0003872">
    <property type="term" value="F:6-phosphofructokinase activity"/>
    <property type="evidence" value="ECO:0007669"/>
    <property type="project" value="UniProtKB-UniRule"/>
</dbReference>
<dbReference type="PROSITE" id="PS00433">
    <property type="entry name" value="PHOSPHOFRUCTOKINASE"/>
    <property type="match status" value="1"/>
</dbReference>
<dbReference type="FunFam" id="3.40.50.460:FF:000002">
    <property type="entry name" value="ATP-dependent 6-phosphofructokinase"/>
    <property type="match status" value="1"/>
</dbReference>
<comment type="cofactor">
    <cofactor evidence="1 10">
        <name>Mg(2+)</name>
        <dbReference type="ChEBI" id="CHEBI:18420"/>
    </cofactor>
</comment>
<keyword evidence="6 10" id="KW-0479">Metal-binding</keyword>
<dbReference type="InterPro" id="IPR015912">
    <property type="entry name" value="Phosphofructokinase_CS"/>
</dbReference>
<keyword evidence="8 10" id="KW-0460">Magnesium</keyword>
<feature type="active site" description="Proton acceptor" evidence="10">
    <location>
        <position position="166"/>
    </location>
</feature>
<evidence type="ECO:0000256" key="4">
    <source>
        <dbReference type="ARBA" id="ARBA00022490"/>
    </source>
</evidence>
<sequence>MDSAVSATKSAARKAAKRSTVSPNGKAKKVKTVGVLTSGGDCSGLNPALRALVKTLINDYGVKVIGYRDGFRGMIENDYVELDYKSVSGIIDKGGTILGTSNKANPFRQYQPKTGEFKDVSKKVIADAKKLGIDALVVIGGDGTMSMAARFTDMGLPTVGIPKTIDNDLMATDLTFGFHSAVQVVCEAIDRINTTAMSHHRVMIIEAMGRYAGWIALYGGVAGGADVILIPEIPYSVESVAKVCERRNKQGKGFTIIVVAEGAKPVGGELTVQKIVKDSFDQIRLGGVGMRLASELEPLIPHLEVRVTILGHLQRGGSPIAFDRLLATRFGVHAAHMVMRGEFAKMAALRGNAIVSVPIAEVAGKNKFIPLDHDLIRAAKSVGTSFGEPEK</sequence>
<comment type="subunit">
    <text evidence="10">Homodimer or homotetramer.</text>
</comment>
<dbReference type="GO" id="GO:0048029">
    <property type="term" value="F:monosaccharide binding"/>
    <property type="evidence" value="ECO:0007669"/>
    <property type="project" value="TreeGrafter"/>
</dbReference>
<feature type="binding site" description="in other chain" evidence="10">
    <location>
        <begin position="208"/>
        <end position="210"/>
    </location>
    <ligand>
        <name>substrate</name>
        <note>ligand shared between dimeric partners</note>
    </ligand>
</feature>
<comment type="pathway">
    <text evidence="3 10">Carbohydrate degradation; glycolysis; D-glyceraldehyde 3-phosphate and glycerone phosphate from D-glucose: step 3/4.</text>
</comment>
<evidence type="ECO:0000256" key="9">
    <source>
        <dbReference type="ARBA" id="ARBA00023152"/>
    </source>
</evidence>
<feature type="site" description="Important for substrate specificity; cannot use PPi as phosphoryl donor" evidence="10">
    <location>
        <position position="143"/>
    </location>
</feature>
<evidence type="ECO:0000313" key="13">
    <source>
        <dbReference type="EMBL" id="RFM23312.1"/>
    </source>
</evidence>
<dbReference type="InterPro" id="IPR000023">
    <property type="entry name" value="Phosphofructokinase_dom"/>
</dbReference>
<dbReference type="Pfam" id="PF00365">
    <property type="entry name" value="PFK"/>
    <property type="match status" value="1"/>
</dbReference>
<keyword evidence="7 10" id="KW-0418">Kinase</keyword>
<feature type="binding site" evidence="10">
    <location>
        <position position="142"/>
    </location>
    <ligand>
        <name>Mg(2+)</name>
        <dbReference type="ChEBI" id="CHEBI:18420"/>
        <note>catalytic</note>
    </ligand>
</feature>
<dbReference type="PRINTS" id="PR00476">
    <property type="entry name" value="PHFRCTKINASE"/>
</dbReference>
<evidence type="ECO:0000256" key="11">
    <source>
        <dbReference type="SAM" id="MobiDB-lite"/>
    </source>
</evidence>
<dbReference type="GO" id="GO:0046872">
    <property type="term" value="F:metal ion binding"/>
    <property type="evidence" value="ECO:0007669"/>
    <property type="project" value="UniProtKB-KW"/>
</dbReference>
<dbReference type="PIRSF" id="PIRSF000532">
    <property type="entry name" value="ATP_PFK_prok"/>
    <property type="match status" value="1"/>
</dbReference>
<evidence type="ECO:0000259" key="12">
    <source>
        <dbReference type="Pfam" id="PF00365"/>
    </source>
</evidence>
<dbReference type="InterPro" id="IPR022953">
    <property type="entry name" value="ATP_PFK"/>
</dbReference>
<dbReference type="GO" id="GO:0005945">
    <property type="term" value="C:6-phosphofructokinase complex"/>
    <property type="evidence" value="ECO:0007669"/>
    <property type="project" value="TreeGrafter"/>
</dbReference>
<dbReference type="GO" id="GO:0061621">
    <property type="term" value="P:canonical glycolysis"/>
    <property type="evidence" value="ECO:0007669"/>
    <property type="project" value="TreeGrafter"/>
</dbReference>
<comment type="function">
    <text evidence="10">Catalyzes the phosphorylation of D-fructose 6-phosphate to fructose 1,6-bisphosphate by ATP, the first committing step of glycolysis.</text>
</comment>
<keyword evidence="10" id="KW-0547">Nucleotide-binding</keyword>
<evidence type="ECO:0000256" key="3">
    <source>
        <dbReference type="ARBA" id="ARBA00004679"/>
    </source>
</evidence>
<feature type="binding site" evidence="10">
    <location>
        <position position="306"/>
    </location>
    <ligand>
        <name>substrate</name>
        <note>ligand shared between dimeric partners</note>
    </ligand>
</feature>
<comment type="subcellular location">
    <subcellularLocation>
        <location evidence="2 10">Cytoplasm</location>
    </subcellularLocation>
</comment>
<feature type="binding site" evidence="10">
    <location>
        <begin position="103"/>
        <end position="104"/>
    </location>
    <ligand>
        <name>ATP</name>
        <dbReference type="ChEBI" id="CHEBI:30616"/>
    </ligand>
</feature>
<evidence type="ECO:0000256" key="1">
    <source>
        <dbReference type="ARBA" id="ARBA00001946"/>
    </source>
</evidence>
<dbReference type="SUPFAM" id="SSF53784">
    <property type="entry name" value="Phosphofructokinase"/>
    <property type="match status" value="1"/>
</dbReference>
<evidence type="ECO:0000313" key="14">
    <source>
        <dbReference type="Proteomes" id="UP000266389"/>
    </source>
</evidence>
<evidence type="ECO:0000256" key="8">
    <source>
        <dbReference type="ARBA" id="ARBA00022842"/>
    </source>
</evidence>
<dbReference type="NCBIfam" id="NF002872">
    <property type="entry name" value="PRK03202.1"/>
    <property type="match status" value="1"/>
</dbReference>
<feature type="compositionally biased region" description="Low complexity" evidence="11">
    <location>
        <begin position="1"/>
        <end position="10"/>
    </location>
</feature>
<keyword evidence="4 10" id="KW-0963">Cytoplasm</keyword>
<dbReference type="GO" id="GO:0042802">
    <property type="term" value="F:identical protein binding"/>
    <property type="evidence" value="ECO:0007669"/>
    <property type="project" value="TreeGrafter"/>
</dbReference>
<protein>
    <recommendedName>
        <fullName evidence="10">ATP-dependent 6-phosphofructokinase</fullName>
        <shortName evidence="10">ATP-PFK</shortName>
        <shortName evidence="10">Phosphofructokinase</shortName>
        <ecNumber evidence="10">2.7.1.11</ecNumber>
    </recommendedName>
    <alternativeName>
        <fullName evidence="10">Phosphohexokinase</fullName>
    </alternativeName>
</protein>
<dbReference type="AlphaFoldDB" id="A0A395LXM7"/>
<dbReference type="UniPathway" id="UPA00109">
    <property type="reaction ID" value="UER00182"/>
</dbReference>
<feature type="binding site" evidence="10">
    <location>
        <position position="40"/>
    </location>
    <ligand>
        <name>ATP</name>
        <dbReference type="ChEBI" id="CHEBI:30616"/>
    </ligand>
</feature>
<feature type="region of interest" description="Disordered" evidence="11">
    <location>
        <begin position="1"/>
        <end position="25"/>
    </location>
</feature>
<dbReference type="EC" id="2.7.1.11" evidence="10"/>
<dbReference type="InterPro" id="IPR012003">
    <property type="entry name" value="ATP_PFK_prok-type"/>
</dbReference>
<feature type="binding site" description="in other chain" evidence="10">
    <location>
        <begin position="312"/>
        <end position="315"/>
    </location>
    <ligand>
        <name>substrate</name>
        <note>ligand shared between dimeric partners</note>
    </ligand>
</feature>
<dbReference type="NCBIfam" id="TIGR02483">
    <property type="entry name" value="PFK_mixed"/>
    <property type="match status" value="1"/>
</dbReference>
<dbReference type="GO" id="GO:0070095">
    <property type="term" value="F:fructose-6-phosphate binding"/>
    <property type="evidence" value="ECO:0007669"/>
    <property type="project" value="TreeGrafter"/>
</dbReference>
<accession>A0A395LXM7</accession>
<keyword evidence="9 10" id="KW-0324">Glycolysis</keyword>
<evidence type="ECO:0000256" key="5">
    <source>
        <dbReference type="ARBA" id="ARBA00022679"/>
    </source>
</evidence>
<comment type="caution">
    <text evidence="10">Lacks conserved residue(s) required for the propagation of feature annotation.</text>
</comment>
<feature type="domain" description="Phosphofructokinase" evidence="12">
    <location>
        <begin position="33"/>
        <end position="337"/>
    </location>
</feature>
<reference evidence="13 14" key="1">
    <citation type="journal article" date="2011" name="ISME J.">
        <title>Community ecology of hot spring cyanobacterial mats: predominant populations and their functional potential.</title>
        <authorList>
            <person name="Klatt C.G."/>
            <person name="Wood J.M."/>
            <person name="Rusch D.B."/>
            <person name="Bateson M.M."/>
            <person name="Hamamura N."/>
            <person name="Heidelberg J.F."/>
            <person name="Grossman A.R."/>
            <person name="Bhaya D."/>
            <person name="Cohan F.M."/>
            <person name="Kuhl M."/>
            <person name="Bryant D.A."/>
            <person name="Ward D.M."/>
        </authorList>
    </citation>
    <scope>NUCLEOTIDE SEQUENCE [LARGE SCALE GENOMIC DNA]</scope>
    <source>
        <strain evidence="13">OS</strain>
    </source>
</reference>
<dbReference type="Gene3D" id="3.40.50.460">
    <property type="entry name" value="Phosphofructokinase domain"/>
    <property type="match status" value="1"/>
</dbReference>